<protein>
    <submittedName>
        <fullName evidence="3">DNAation factor subunit alpha-like</fullName>
    </submittedName>
</protein>
<dbReference type="SUPFAM" id="SSF81783">
    <property type="entry name" value="C-terminal domain of DFF45/ICAD (DFF-C domain)"/>
    <property type="match status" value="1"/>
</dbReference>
<evidence type="ECO:0000313" key="2">
    <source>
        <dbReference type="Proteomes" id="UP000694851"/>
    </source>
</evidence>
<accession>A0A8B7PYU6</accession>
<evidence type="ECO:0000259" key="1">
    <source>
        <dbReference type="Pfam" id="PF09033"/>
    </source>
</evidence>
<keyword evidence="2" id="KW-1185">Reference proteome</keyword>
<dbReference type="AlphaFoldDB" id="A0A8B7PYU6"/>
<dbReference type="Pfam" id="PF09033">
    <property type="entry name" value="DFF-C"/>
    <property type="match status" value="1"/>
</dbReference>
<reference evidence="3" key="1">
    <citation type="submission" date="2025-08" db="UniProtKB">
        <authorList>
            <consortium name="RefSeq"/>
        </authorList>
    </citation>
    <scope>IDENTIFICATION</scope>
    <source>
        <tissue evidence="3">Muscle</tissue>
    </source>
</reference>
<gene>
    <name evidence="3" type="primary">LOC109372740</name>
</gene>
<dbReference type="Proteomes" id="UP000694851">
    <property type="component" value="Unplaced"/>
</dbReference>
<feature type="domain" description="DNA fragmentation factor 45kDa middle" evidence="1">
    <location>
        <begin position="3"/>
        <end position="38"/>
    </location>
</feature>
<sequence>MGMSRERSSETALSSQILSVLQEKAAPRLSLSSQDLEVGDNQGPCDSPGAVRLVIREDPRALAVALSWDVKKVETVQQACNQELSLRLQKVQSLRSLRNVSARRDSLPGRAA</sequence>
<dbReference type="KEGG" id="hai:109372740"/>
<dbReference type="RefSeq" id="XP_019481710.1">
    <property type="nucleotide sequence ID" value="XM_019626165.1"/>
</dbReference>
<proteinExistence type="predicted"/>
<name>A0A8B7PYU6_HIPAR</name>
<dbReference type="OrthoDB" id="6475906at2759"/>
<dbReference type="InterPro" id="IPR015121">
    <property type="entry name" value="DNA_fragmentation_mid_dom"/>
</dbReference>
<dbReference type="GeneID" id="109372740"/>
<dbReference type="Gene3D" id="1.10.1490.10">
    <property type="entry name" value="C-terminal domain of DFF45/ICAD (DFF-C domain)"/>
    <property type="match status" value="2"/>
</dbReference>
<evidence type="ECO:0000313" key="3">
    <source>
        <dbReference type="RefSeq" id="XP_019481710.1"/>
    </source>
</evidence>
<dbReference type="InterPro" id="IPR027296">
    <property type="entry name" value="DFF-C"/>
</dbReference>
<organism evidence="2 3">
    <name type="scientific">Hipposideros armiger</name>
    <name type="common">Great Himalayan leaf-nosed bat</name>
    <dbReference type="NCBI Taxonomy" id="186990"/>
    <lineage>
        <taxon>Eukaryota</taxon>
        <taxon>Metazoa</taxon>
        <taxon>Chordata</taxon>
        <taxon>Craniata</taxon>
        <taxon>Vertebrata</taxon>
        <taxon>Euteleostomi</taxon>
        <taxon>Mammalia</taxon>
        <taxon>Eutheria</taxon>
        <taxon>Laurasiatheria</taxon>
        <taxon>Chiroptera</taxon>
        <taxon>Yinpterochiroptera</taxon>
        <taxon>Rhinolophoidea</taxon>
        <taxon>Hipposideridae</taxon>
        <taxon>Hipposideros</taxon>
    </lineage>
</organism>